<feature type="non-terminal residue" evidence="4">
    <location>
        <position position="669"/>
    </location>
</feature>
<feature type="non-terminal residue" evidence="4">
    <location>
        <position position="1"/>
    </location>
</feature>
<dbReference type="EMBL" id="NCSJ02000058">
    <property type="protein sequence ID" value="RFU32260.1"/>
    <property type="molecule type" value="Genomic_DNA"/>
</dbReference>
<dbReference type="Pfam" id="PF20233">
    <property type="entry name" value="DUF6590"/>
    <property type="match status" value="1"/>
</dbReference>
<evidence type="ECO:0000259" key="2">
    <source>
        <dbReference type="Pfam" id="PF20233"/>
    </source>
</evidence>
<proteinExistence type="predicted"/>
<dbReference type="InterPro" id="IPR058925">
    <property type="entry name" value="zf-C2H2_AcuF"/>
</dbReference>
<reference evidence="4 5" key="1">
    <citation type="submission" date="2018-05" db="EMBL/GenBank/DDBJ databases">
        <title>Draft genome sequence of Scytalidium lignicola DSM 105466, a ubiquitous saprotrophic fungus.</title>
        <authorList>
            <person name="Buettner E."/>
            <person name="Gebauer A.M."/>
            <person name="Hofrichter M."/>
            <person name="Liers C."/>
            <person name="Kellner H."/>
        </authorList>
    </citation>
    <scope>NUCLEOTIDE SEQUENCE [LARGE SCALE GENOMIC DNA]</scope>
    <source>
        <strain evidence="4 5">DSM 105466</strain>
    </source>
</reference>
<evidence type="ECO:0000259" key="3">
    <source>
        <dbReference type="Pfam" id="PF26082"/>
    </source>
</evidence>
<feature type="compositionally biased region" description="Polar residues" evidence="1">
    <location>
        <begin position="473"/>
        <end position="482"/>
    </location>
</feature>
<evidence type="ECO:0008006" key="6">
    <source>
        <dbReference type="Google" id="ProtNLM"/>
    </source>
</evidence>
<sequence>MNPKVADLFSWSQGIPHEQDELEYGPATCLFDAATAAFTELLRIIAAGATTSESKSLYESLRNEFQKFYMWNEGFSTRTGNLDSILSRSKNLEATCLSLLALWANAVSKVPKVLPQYDWSFALPKFAKLEELAGKLTQISTMSMKQIEFQYPFLSNSDEKNTEGDSSDSDTSSEVSIDDYSFGDIIEDLSSYIDSLTDLSVSLDNPATDYSVTYYKNSAFIDGLSGISEPARALALVIQDEFPSLDIGLVRKLGEANWQRRERLQRRYAFNGKAKIGLSTNDDDSSVGGTDLSVTTRSEFSEPSLFDGQSESTTLSTLSGTDRLRQRRVPSLPKDYQYGTPFQCPFCGDSLSIWNHKSWKKHVYNDLEPGSLQHHFSKIYAESVIDTQMNDILSASRRLVPCNIEEELCPFCSTAPADTQNGYILHVGKHQREISLAALLNLNGILDDECDNDNSSDDETVKSHGTISGGDVVNNSVMAENESQQDDSNELSSEMEEEDDTVYKVHTSADFRIGHIFQLLWSEPYGSTGTDTENEPEVKTGATVYCSIRRFIVINSRHPGHSTCIPILTYRGRGTTTRGVDPEMHSIVYSSEDPPGPQKGEDVKALKPPIKVVIGDMRNKLDRASRINYSKVYTVEHNVKVLFIGKVDASFMYQLLANYEAVNKLEELI</sequence>
<dbReference type="InterPro" id="IPR046497">
    <property type="entry name" value="DUF6590"/>
</dbReference>
<feature type="domain" description="Oxidoreductase acuF-like C2H2 type zinc-finger" evidence="3">
    <location>
        <begin position="339"/>
        <end position="367"/>
    </location>
</feature>
<gene>
    <name evidence="4" type="ORF">B7463_g4072</name>
</gene>
<dbReference type="Proteomes" id="UP000258309">
    <property type="component" value="Unassembled WGS sequence"/>
</dbReference>
<feature type="compositionally biased region" description="Acidic residues" evidence="1">
    <location>
        <begin position="483"/>
        <end position="500"/>
    </location>
</feature>
<comment type="caution">
    <text evidence="4">The sequence shown here is derived from an EMBL/GenBank/DDBJ whole genome shotgun (WGS) entry which is preliminary data.</text>
</comment>
<dbReference type="PANTHER" id="PTHR35391">
    <property type="entry name" value="C2H2-TYPE DOMAIN-CONTAINING PROTEIN-RELATED"/>
    <property type="match status" value="1"/>
</dbReference>
<feature type="domain" description="DUF6590" evidence="2">
    <location>
        <begin position="509"/>
        <end position="656"/>
    </location>
</feature>
<dbReference type="Pfam" id="PF26082">
    <property type="entry name" value="zf-C2H2_AcuF"/>
    <property type="match status" value="1"/>
</dbReference>
<accession>A0A3E2HFS0</accession>
<organism evidence="4 5">
    <name type="scientific">Scytalidium lignicola</name>
    <name type="common">Hyphomycete</name>
    <dbReference type="NCBI Taxonomy" id="5539"/>
    <lineage>
        <taxon>Eukaryota</taxon>
        <taxon>Fungi</taxon>
        <taxon>Dikarya</taxon>
        <taxon>Ascomycota</taxon>
        <taxon>Pezizomycotina</taxon>
        <taxon>Leotiomycetes</taxon>
        <taxon>Leotiomycetes incertae sedis</taxon>
        <taxon>Scytalidium</taxon>
    </lineage>
</organism>
<feature type="region of interest" description="Disordered" evidence="1">
    <location>
        <begin position="451"/>
        <end position="500"/>
    </location>
</feature>
<protein>
    <recommendedName>
        <fullName evidence="6">C2H2-type domain-containing protein</fullName>
    </recommendedName>
</protein>
<dbReference type="PANTHER" id="PTHR35391:SF5">
    <property type="entry name" value="DUF6590 DOMAIN-CONTAINING PROTEIN"/>
    <property type="match status" value="1"/>
</dbReference>
<dbReference type="OMA" id="CRESIAQ"/>
<evidence type="ECO:0000313" key="4">
    <source>
        <dbReference type="EMBL" id="RFU32260.1"/>
    </source>
</evidence>
<name>A0A3E2HFS0_SCYLI</name>
<evidence type="ECO:0000313" key="5">
    <source>
        <dbReference type="Proteomes" id="UP000258309"/>
    </source>
</evidence>
<dbReference type="AlphaFoldDB" id="A0A3E2HFS0"/>
<dbReference type="OrthoDB" id="3559580at2759"/>
<keyword evidence="5" id="KW-1185">Reference proteome</keyword>
<evidence type="ECO:0000256" key="1">
    <source>
        <dbReference type="SAM" id="MobiDB-lite"/>
    </source>
</evidence>